<proteinExistence type="predicted"/>
<organism evidence="1 2">
    <name type="scientific">Candidatus Collierbacteria bacterium CG09_land_8_20_14_0_10_46_12</name>
    <dbReference type="NCBI Taxonomy" id="1974533"/>
    <lineage>
        <taxon>Bacteria</taxon>
        <taxon>Candidatus Collieribacteriota</taxon>
    </lineage>
</organism>
<dbReference type="AlphaFoldDB" id="A0A2H0WZ56"/>
<reference evidence="2" key="1">
    <citation type="submission" date="2017-09" db="EMBL/GenBank/DDBJ databases">
        <title>Depth-based differentiation of microbial function through sediment-hosted aquifers and enrichment of novel symbionts in the deep terrestrial subsurface.</title>
        <authorList>
            <person name="Probst A.J."/>
            <person name="Ladd B."/>
            <person name="Jarett J.K."/>
            <person name="Geller-Mcgrath D.E."/>
            <person name="Sieber C.M.K."/>
            <person name="Emerson J.B."/>
            <person name="Anantharaman K."/>
            <person name="Thomas B.C."/>
            <person name="Malmstrom R."/>
            <person name="Stieglmeier M."/>
            <person name="Klingl A."/>
            <person name="Woyke T."/>
            <person name="Ryan C.M."/>
            <person name="Banfield J.F."/>
        </authorList>
    </citation>
    <scope>NUCLEOTIDE SEQUENCE [LARGE SCALE GENOMIC DNA]</scope>
</reference>
<evidence type="ECO:0000313" key="1">
    <source>
        <dbReference type="EMBL" id="PIS17897.1"/>
    </source>
</evidence>
<gene>
    <name evidence="1" type="ORF">COT54_02120</name>
</gene>
<sequence>MKLQFEALLASMSAKDKQVVLVGLDEFKLGKETRELAEADFLALARMLINQDPEAQAVVSQPCPWGYAAQLLAANIA</sequence>
<protein>
    <submittedName>
        <fullName evidence="1">Uncharacterized protein</fullName>
    </submittedName>
</protein>
<comment type="caution">
    <text evidence="1">The sequence shown here is derived from an EMBL/GenBank/DDBJ whole genome shotgun (WGS) entry which is preliminary data.</text>
</comment>
<dbReference type="Proteomes" id="UP000229574">
    <property type="component" value="Unassembled WGS sequence"/>
</dbReference>
<name>A0A2H0WZ56_9BACT</name>
<evidence type="ECO:0000313" key="2">
    <source>
        <dbReference type="Proteomes" id="UP000229574"/>
    </source>
</evidence>
<dbReference type="EMBL" id="PEYY01000086">
    <property type="protein sequence ID" value="PIS17897.1"/>
    <property type="molecule type" value="Genomic_DNA"/>
</dbReference>
<accession>A0A2H0WZ56</accession>